<feature type="signal peptide" evidence="2">
    <location>
        <begin position="1"/>
        <end position="24"/>
    </location>
</feature>
<accession>A0A0J7J7N7</accession>
<dbReference type="AlphaFoldDB" id="A0A0J7J7N7"/>
<sequence length="372" mass="40808">MKSAHRIRLSLALLSALAFTGCLGDKSSSGSGTSTGQLHFNGFNGLAYQTASQTGNTNQSGEFRYYPGETLTFRVGDLTLVSGVPAQHYVTLLEFFESTRSALQIPTVDDLGLSTHTYTEQQVLESAAVMNLTRFLMLLNWTENVAEGDGIDIRGRVIRQLNAALPALNSPIDFTVSESEFTATSPVPSPANQLLASICFYPEDDELCQDPPTQTEIDNAPARPDDPDARDPDIEYREDLIAKKERIANSVRTLEDITAEDAQTYLTRELEAISTEIANGYYLNEDVASYPASDTGIKSVAVRQIGGSTSIAELEAISTRPQDVQVQSADWQSAEVEYFVAGAPGGESELLMSFRPENTYRWVRKQLRVIIR</sequence>
<dbReference type="EMBL" id="LFBU01000001">
    <property type="protein sequence ID" value="KMQ74177.1"/>
    <property type="molecule type" value="Genomic_DNA"/>
</dbReference>
<evidence type="ECO:0008006" key="5">
    <source>
        <dbReference type="Google" id="ProtNLM"/>
    </source>
</evidence>
<evidence type="ECO:0000256" key="1">
    <source>
        <dbReference type="SAM" id="MobiDB-lite"/>
    </source>
</evidence>
<dbReference type="STRING" id="1658765.Msub_10351"/>
<comment type="caution">
    <text evidence="3">The sequence shown here is derived from an EMBL/GenBank/DDBJ whole genome shotgun (WGS) entry which is preliminary data.</text>
</comment>
<dbReference type="RefSeq" id="WP_048494423.1">
    <property type="nucleotide sequence ID" value="NZ_LFBU01000001.1"/>
</dbReference>
<keyword evidence="2" id="KW-0732">Signal</keyword>
<evidence type="ECO:0000313" key="3">
    <source>
        <dbReference type="EMBL" id="KMQ74177.1"/>
    </source>
</evidence>
<dbReference type="PROSITE" id="PS51257">
    <property type="entry name" value="PROKAR_LIPOPROTEIN"/>
    <property type="match status" value="1"/>
</dbReference>
<evidence type="ECO:0000313" key="4">
    <source>
        <dbReference type="Proteomes" id="UP000036102"/>
    </source>
</evidence>
<feature type="chain" id="PRO_5005289198" description="Organic solvent ABC transporter permease" evidence="2">
    <location>
        <begin position="25"/>
        <end position="372"/>
    </location>
</feature>
<organism evidence="3 4">
    <name type="scientific">Marinobacter subterrani</name>
    <dbReference type="NCBI Taxonomy" id="1658765"/>
    <lineage>
        <taxon>Bacteria</taxon>
        <taxon>Pseudomonadati</taxon>
        <taxon>Pseudomonadota</taxon>
        <taxon>Gammaproteobacteria</taxon>
        <taxon>Pseudomonadales</taxon>
        <taxon>Marinobacteraceae</taxon>
        <taxon>Marinobacter</taxon>
    </lineage>
</organism>
<evidence type="ECO:0000256" key="2">
    <source>
        <dbReference type="SAM" id="SignalP"/>
    </source>
</evidence>
<name>A0A0J7J7N7_9GAMM</name>
<dbReference type="Proteomes" id="UP000036102">
    <property type="component" value="Unassembled WGS sequence"/>
</dbReference>
<dbReference type="OrthoDB" id="5592990at2"/>
<feature type="region of interest" description="Disordered" evidence="1">
    <location>
        <begin position="210"/>
        <end position="231"/>
    </location>
</feature>
<dbReference type="PATRIC" id="fig|1658765.3.peg.353"/>
<keyword evidence="4" id="KW-1185">Reference proteome</keyword>
<gene>
    <name evidence="3" type="ORF">Msub_10351</name>
</gene>
<protein>
    <recommendedName>
        <fullName evidence="5">Organic solvent ABC transporter permease</fullName>
    </recommendedName>
</protein>
<proteinExistence type="predicted"/>
<reference evidence="3 4" key="1">
    <citation type="submission" date="2015-06" db="EMBL/GenBank/DDBJ databases">
        <title>Marinobacter subterrani, a genetically tractable neutrophilic iron-oxidizing strain isolated from the Soudan Iron Mine.</title>
        <authorList>
            <person name="Bonis B.M."/>
            <person name="Gralnick J.A."/>
        </authorList>
    </citation>
    <scope>NUCLEOTIDE SEQUENCE [LARGE SCALE GENOMIC DNA]</scope>
    <source>
        <strain evidence="3 4">JG233</strain>
    </source>
</reference>